<evidence type="ECO:0000256" key="2">
    <source>
        <dbReference type="SAM" id="MobiDB-lite"/>
    </source>
</evidence>
<feature type="coiled-coil region" evidence="1">
    <location>
        <begin position="79"/>
        <end position="106"/>
    </location>
</feature>
<protein>
    <submittedName>
        <fullName evidence="3">Uncharacterized protein</fullName>
    </submittedName>
</protein>
<reference evidence="3 4" key="1">
    <citation type="journal article" date="2018" name="IMA Fungus">
        <title>IMA Genome-F 10: Nine draft genome sequences of Claviceps purpurea s.lat., including C. arundinis, C. humidiphila, and C. cf. spartinae, pseudomolecules for the pitch canker pathogen Fusarium circinatum, draft genome of Davidsoniella eucalypti, Grosmannia galeiformis, Quambalaria eucalypti, and Teratosphaeria destructans.</title>
        <authorList>
            <person name="Wingfield B.D."/>
            <person name="Liu M."/>
            <person name="Nguyen H.D."/>
            <person name="Lane F.A."/>
            <person name="Morgan S.W."/>
            <person name="De Vos L."/>
            <person name="Wilken P.M."/>
            <person name="Duong T.A."/>
            <person name="Aylward J."/>
            <person name="Coetzee M.P."/>
            <person name="Dadej K."/>
            <person name="De Beer Z.W."/>
            <person name="Findlay W."/>
            <person name="Havenga M."/>
            <person name="Kolarik M."/>
            <person name="Menzies J.G."/>
            <person name="Naidoo K."/>
            <person name="Pochopski O."/>
            <person name="Shoukouhi P."/>
            <person name="Santana Q.C."/>
            <person name="Seifert K.A."/>
            <person name="Soal N."/>
            <person name="Steenkamp E.T."/>
            <person name="Tatham C.T."/>
            <person name="van der Nest M.A."/>
            <person name="Wingfield M.J."/>
        </authorList>
    </citation>
    <scope>NUCLEOTIDE SEQUENCE [LARGE SCALE GENOMIC DNA]</scope>
    <source>
        <strain evidence="3">CMW44962</strain>
    </source>
</reference>
<feature type="region of interest" description="Disordered" evidence="2">
    <location>
        <begin position="247"/>
        <end position="284"/>
    </location>
</feature>
<name>A0A9W7W4Y5_9PEZI</name>
<feature type="compositionally biased region" description="Polar residues" evidence="2">
    <location>
        <begin position="303"/>
        <end position="312"/>
    </location>
</feature>
<gene>
    <name evidence="3" type="ORF">Tdes44962_MAKER08448</name>
</gene>
<organism evidence="3 4">
    <name type="scientific">Teratosphaeria destructans</name>
    <dbReference type="NCBI Taxonomy" id="418781"/>
    <lineage>
        <taxon>Eukaryota</taxon>
        <taxon>Fungi</taxon>
        <taxon>Dikarya</taxon>
        <taxon>Ascomycota</taxon>
        <taxon>Pezizomycotina</taxon>
        <taxon>Dothideomycetes</taxon>
        <taxon>Dothideomycetidae</taxon>
        <taxon>Mycosphaerellales</taxon>
        <taxon>Teratosphaeriaceae</taxon>
        <taxon>Teratosphaeria</taxon>
    </lineage>
</organism>
<evidence type="ECO:0000313" key="3">
    <source>
        <dbReference type="EMBL" id="KAH9836857.1"/>
    </source>
</evidence>
<feature type="compositionally biased region" description="Basic and acidic residues" evidence="2">
    <location>
        <begin position="372"/>
        <end position="391"/>
    </location>
</feature>
<feature type="coiled-coil region" evidence="1">
    <location>
        <begin position="197"/>
        <end position="243"/>
    </location>
</feature>
<keyword evidence="4" id="KW-1185">Reference proteome</keyword>
<feature type="compositionally biased region" description="Polar residues" evidence="2">
    <location>
        <begin position="405"/>
        <end position="415"/>
    </location>
</feature>
<sequence>MAEHDSSSFSFDSAVNWLMNSPFAPNQVSEALKRGLAAHDIFEQGASMLRAKDIEIKALQEHARTSLGFEQIYTIEDFIQKLQNQLDSKDSRIESLSQALAKEQGEGSMREQQCKQQRTEIGELHQQNNDLCAQVEMFRNALSTTQQDNQAKDDRLRRGLEENEALRLEINRIPQIDMLTESLDNMRRAALKDQERLSEQAREIETLRGKLTAVQEDQLMMRIRELSAANDGLTSRLVEQNKQLGDLVTGGLSEQPEVQEGEDVNKGGEDVNKGGEHVKRSEEAKGDVLSKIGLKASMWATQSGSSIHTQPLTAAPYQHRHKGKDRRQETQPQRQRRSPTQHGNDLSGLSTTVTTPPPVPLGSKPSSYSGHHSQDRDIRMADVEEPERGDPQHNTAPYPVFTPRLISQRSSTPTSPKFGRKSSLPAKSRYYARTHLDHGSYSGPESDGEDE</sequence>
<dbReference type="Proteomes" id="UP001138500">
    <property type="component" value="Unassembled WGS sequence"/>
</dbReference>
<comment type="caution">
    <text evidence="3">The sequence shown here is derived from an EMBL/GenBank/DDBJ whole genome shotgun (WGS) entry which is preliminary data.</text>
</comment>
<reference evidence="3 4" key="2">
    <citation type="journal article" date="2021" name="Curr. Genet.">
        <title>Genetic response to nitrogen starvation in the aggressive Eucalyptus foliar pathogen Teratosphaeria destructans.</title>
        <authorList>
            <person name="Havenga M."/>
            <person name="Wingfield B.D."/>
            <person name="Wingfield M.J."/>
            <person name="Dreyer L.L."/>
            <person name="Roets F."/>
            <person name="Aylward J."/>
        </authorList>
    </citation>
    <scope>NUCLEOTIDE SEQUENCE [LARGE SCALE GENOMIC DNA]</scope>
    <source>
        <strain evidence="3">CMW44962</strain>
    </source>
</reference>
<accession>A0A9W7W4Y5</accession>
<evidence type="ECO:0000313" key="4">
    <source>
        <dbReference type="Proteomes" id="UP001138500"/>
    </source>
</evidence>
<proteinExistence type="predicted"/>
<feature type="compositionally biased region" description="Basic and acidic residues" evidence="2">
    <location>
        <begin position="263"/>
        <end position="284"/>
    </location>
</feature>
<feature type="compositionally biased region" description="Low complexity" evidence="2">
    <location>
        <begin position="340"/>
        <end position="354"/>
    </location>
</feature>
<feature type="region of interest" description="Disordered" evidence="2">
    <location>
        <begin position="303"/>
        <end position="451"/>
    </location>
</feature>
<keyword evidence="1" id="KW-0175">Coiled coil</keyword>
<dbReference type="EMBL" id="RIBY02000835">
    <property type="protein sequence ID" value="KAH9836857.1"/>
    <property type="molecule type" value="Genomic_DNA"/>
</dbReference>
<evidence type="ECO:0000256" key="1">
    <source>
        <dbReference type="SAM" id="Coils"/>
    </source>
</evidence>
<dbReference type="AlphaFoldDB" id="A0A9W7W4Y5"/>